<accession>A0A4V1AE64</accession>
<dbReference type="STRING" id="2163413.A0A4V1AE64"/>
<evidence type="ECO:0000256" key="1">
    <source>
        <dbReference type="ARBA" id="ARBA00023002"/>
    </source>
</evidence>
<dbReference type="EMBL" id="CP034458">
    <property type="protein sequence ID" value="QBM88123.1"/>
    <property type="molecule type" value="Genomic_DNA"/>
</dbReference>
<evidence type="ECO:0000259" key="3">
    <source>
        <dbReference type="Pfam" id="PF01370"/>
    </source>
</evidence>
<evidence type="ECO:0000313" key="4">
    <source>
        <dbReference type="EMBL" id="QBM88123.1"/>
    </source>
</evidence>
<protein>
    <submittedName>
        <fullName evidence="4">NADPH-dependent methylglyoxal reductase</fullName>
    </submittedName>
</protein>
<keyword evidence="1" id="KW-0560">Oxidoreductase</keyword>
<evidence type="ECO:0000256" key="2">
    <source>
        <dbReference type="ARBA" id="ARBA00023445"/>
    </source>
</evidence>
<dbReference type="Proteomes" id="UP000292447">
    <property type="component" value="Chromosome III"/>
</dbReference>
<dbReference type="PANTHER" id="PTHR10366:SF564">
    <property type="entry name" value="STEROL-4-ALPHA-CARBOXYLATE 3-DEHYDROGENASE, DECARBOXYLATING"/>
    <property type="match status" value="1"/>
</dbReference>
<keyword evidence="5" id="KW-1185">Reference proteome</keyword>
<dbReference type="AlphaFoldDB" id="A0A4V1AE64"/>
<comment type="similarity">
    <text evidence="2">Belongs to the NAD(P)-dependent epimerase/dehydratase family. Dihydroflavonol-4-reductase subfamily.</text>
</comment>
<dbReference type="Pfam" id="PF01370">
    <property type="entry name" value="Epimerase"/>
    <property type="match status" value="1"/>
</dbReference>
<name>A0A4V1AE64_9ASCO</name>
<dbReference type="InterPro" id="IPR050425">
    <property type="entry name" value="NAD(P)_dehydrat-like"/>
</dbReference>
<gene>
    <name evidence="4" type="primary">MPUL0C00860</name>
    <name evidence="4" type="ORF">METSCH_C00860</name>
</gene>
<dbReference type="SUPFAM" id="SSF51735">
    <property type="entry name" value="NAD(P)-binding Rossmann-fold domains"/>
    <property type="match status" value="1"/>
</dbReference>
<sequence length="338" mass="37075">MSVSVLVSGATGFIAQHTIKLLLSKGYNVVGTVRSAEKGEHVTKLFNSPNFTYEVVPSLTTPGAFDDVVKNHPEVTVFLHTASPVSFKVLDVENDMLIPAVEGTKNALNAIQKYGQQIKHVVVTSSVMALVSVEEINDPSIRITEDSKSSVTWEEAKANSVIAYFGAKKFAENAAWDFYEQEKPAYSLNVIRPVLVFGPQAFDSEVKDELNVSAEVINQLLKLNPDSKLPEEKGGFVDVRDVAKAHVAAFEDGFNEKRLLMHSEMFTAQKLLNILNGHFDELKGKLPTGNPESGNEDPVVAEIDNLQTRELLGFPFVDLHTSVVDSVAQIFKAKQSSK</sequence>
<dbReference type="PANTHER" id="PTHR10366">
    <property type="entry name" value="NAD DEPENDENT EPIMERASE/DEHYDRATASE"/>
    <property type="match status" value="1"/>
</dbReference>
<dbReference type="Gene3D" id="3.40.50.720">
    <property type="entry name" value="NAD(P)-binding Rossmann-like Domain"/>
    <property type="match status" value="1"/>
</dbReference>
<dbReference type="FunFam" id="3.40.50.720:FF:000191">
    <property type="entry name" value="Methylglyoxal reductase (NADPH-dependent)"/>
    <property type="match status" value="1"/>
</dbReference>
<feature type="domain" description="NAD-dependent epimerase/dehydratase" evidence="3">
    <location>
        <begin position="5"/>
        <end position="252"/>
    </location>
</feature>
<reference evidence="5" key="1">
    <citation type="submission" date="2019-03" db="EMBL/GenBank/DDBJ databases">
        <title>Snf2 controls pulcherriminic acid biosynthesis and connects pigmentation and antifungal activity of the yeast Metschnikowia pulcherrima.</title>
        <authorList>
            <person name="Gore-Lloyd D."/>
            <person name="Sumann I."/>
            <person name="Brachmann A.O."/>
            <person name="Schneeberger K."/>
            <person name="Ortiz-Merino R.A."/>
            <person name="Moreno-Beltran M."/>
            <person name="Schlaefli M."/>
            <person name="Kirner P."/>
            <person name="Santos Kron A."/>
            <person name="Wolfe K.H."/>
            <person name="Piel J."/>
            <person name="Ahrens C.H."/>
            <person name="Henk D."/>
            <person name="Freimoser F.M."/>
        </authorList>
    </citation>
    <scope>NUCLEOTIDE SEQUENCE [LARGE SCALE GENOMIC DNA]</scope>
    <source>
        <strain evidence="5">APC 1.2</strain>
    </source>
</reference>
<organism evidence="4 5">
    <name type="scientific">Metschnikowia aff. pulcherrima</name>
    <dbReference type="NCBI Taxonomy" id="2163413"/>
    <lineage>
        <taxon>Eukaryota</taxon>
        <taxon>Fungi</taxon>
        <taxon>Dikarya</taxon>
        <taxon>Ascomycota</taxon>
        <taxon>Saccharomycotina</taxon>
        <taxon>Pichiomycetes</taxon>
        <taxon>Metschnikowiaceae</taxon>
        <taxon>Metschnikowia</taxon>
    </lineage>
</organism>
<dbReference type="InterPro" id="IPR001509">
    <property type="entry name" value="Epimerase_deHydtase"/>
</dbReference>
<dbReference type="GO" id="GO:0016616">
    <property type="term" value="F:oxidoreductase activity, acting on the CH-OH group of donors, NAD or NADP as acceptor"/>
    <property type="evidence" value="ECO:0007669"/>
    <property type="project" value="TreeGrafter"/>
</dbReference>
<evidence type="ECO:0000313" key="5">
    <source>
        <dbReference type="Proteomes" id="UP000292447"/>
    </source>
</evidence>
<dbReference type="InterPro" id="IPR036291">
    <property type="entry name" value="NAD(P)-bd_dom_sf"/>
</dbReference>
<proteinExistence type="inferred from homology"/>